<name>A0AAD6YY96_9AGAR</name>
<feature type="region of interest" description="Disordered" evidence="1">
    <location>
        <begin position="152"/>
        <end position="176"/>
    </location>
</feature>
<evidence type="ECO:0000313" key="3">
    <source>
        <dbReference type="Proteomes" id="UP001218218"/>
    </source>
</evidence>
<comment type="caution">
    <text evidence="2">The sequence shown here is derived from an EMBL/GenBank/DDBJ whole genome shotgun (WGS) entry which is preliminary data.</text>
</comment>
<feature type="compositionally biased region" description="Polar residues" evidence="1">
    <location>
        <begin position="200"/>
        <end position="210"/>
    </location>
</feature>
<proteinExistence type="predicted"/>
<feature type="region of interest" description="Disordered" evidence="1">
    <location>
        <begin position="194"/>
        <end position="299"/>
    </location>
</feature>
<organism evidence="2 3">
    <name type="scientific">Mycena albidolilacea</name>
    <dbReference type="NCBI Taxonomy" id="1033008"/>
    <lineage>
        <taxon>Eukaryota</taxon>
        <taxon>Fungi</taxon>
        <taxon>Dikarya</taxon>
        <taxon>Basidiomycota</taxon>
        <taxon>Agaricomycotina</taxon>
        <taxon>Agaricomycetes</taxon>
        <taxon>Agaricomycetidae</taxon>
        <taxon>Agaricales</taxon>
        <taxon>Marasmiineae</taxon>
        <taxon>Mycenaceae</taxon>
        <taxon>Mycena</taxon>
    </lineage>
</organism>
<feature type="region of interest" description="Disordered" evidence="1">
    <location>
        <begin position="347"/>
        <end position="375"/>
    </location>
</feature>
<dbReference type="AlphaFoldDB" id="A0AAD6YY96"/>
<evidence type="ECO:0000256" key="1">
    <source>
        <dbReference type="SAM" id="MobiDB-lite"/>
    </source>
</evidence>
<protein>
    <submittedName>
        <fullName evidence="2">Uncharacterized protein</fullName>
    </submittedName>
</protein>
<evidence type="ECO:0000313" key="2">
    <source>
        <dbReference type="EMBL" id="KAJ7301069.1"/>
    </source>
</evidence>
<accession>A0AAD6YY96</accession>
<dbReference type="EMBL" id="JARIHO010000144">
    <property type="protein sequence ID" value="KAJ7301069.1"/>
    <property type="molecule type" value="Genomic_DNA"/>
</dbReference>
<reference evidence="2" key="1">
    <citation type="submission" date="2023-03" db="EMBL/GenBank/DDBJ databases">
        <title>Massive genome expansion in bonnet fungi (Mycena s.s.) driven by repeated elements and novel gene families across ecological guilds.</title>
        <authorList>
            <consortium name="Lawrence Berkeley National Laboratory"/>
            <person name="Harder C.B."/>
            <person name="Miyauchi S."/>
            <person name="Viragh M."/>
            <person name="Kuo A."/>
            <person name="Thoen E."/>
            <person name="Andreopoulos B."/>
            <person name="Lu D."/>
            <person name="Skrede I."/>
            <person name="Drula E."/>
            <person name="Henrissat B."/>
            <person name="Morin E."/>
            <person name="Kohler A."/>
            <person name="Barry K."/>
            <person name="LaButti K."/>
            <person name="Morin E."/>
            <person name="Salamov A."/>
            <person name="Lipzen A."/>
            <person name="Mereny Z."/>
            <person name="Hegedus B."/>
            <person name="Baldrian P."/>
            <person name="Stursova M."/>
            <person name="Weitz H."/>
            <person name="Taylor A."/>
            <person name="Grigoriev I.V."/>
            <person name="Nagy L.G."/>
            <person name="Martin F."/>
            <person name="Kauserud H."/>
        </authorList>
    </citation>
    <scope>NUCLEOTIDE SEQUENCE</scope>
    <source>
        <strain evidence="2">CBHHK002</strain>
    </source>
</reference>
<dbReference type="Proteomes" id="UP001218218">
    <property type="component" value="Unassembled WGS sequence"/>
</dbReference>
<keyword evidence="3" id="KW-1185">Reference proteome</keyword>
<sequence>MPEMLYNRMGAEPYDEETQKELWTGESRGGSQEIKFDFRNLRPALASNSEETEFFQTINHTRGGPNWHAHTKKALKMTNFAGYSISEGIYEFNILNIIYGIGPQIYGQHPHKIDGEDMQQGGKTEKKMGANTNTERGASTLRHKGPLRISNVQGRRQGHGSKMHGGSSGSPGGGSGVRAAGIECAWMVRTMAGNEREGSRQQARGLQATGTRVAGNECEGGRQWARMGQGSSTHAASNERAGGGSAQEGGVGVAQTKEVKRRAGAQRKPVGASTHSRGVGTATANCGAPRQIGELPGEESQVEIRRKPEVDSQGCQRSADAAVSRANRDRKLRIMVVKRKKIMLAKVKSKQEGQKQRGARAVEGGSKVRMVMGTK</sequence>
<gene>
    <name evidence="2" type="ORF">DFH08DRAFT_827848</name>
</gene>
<feature type="compositionally biased region" description="Gly residues" evidence="1">
    <location>
        <begin position="241"/>
        <end position="252"/>
    </location>
</feature>
<feature type="compositionally biased region" description="Gly residues" evidence="1">
    <location>
        <begin position="166"/>
        <end position="176"/>
    </location>
</feature>